<evidence type="ECO:0000313" key="7">
    <source>
        <dbReference type="EMBL" id="CAB4682219.1"/>
    </source>
</evidence>
<organism evidence="6">
    <name type="scientific">freshwater metagenome</name>
    <dbReference type="NCBI Taxonomy" id="449393"/>
    <lineage>
        <taxon>unclassified sequences</taxon>
        <taxon>metagenomes</taxon>
        <taxon>ecological metagenomes</taxon>
    </lineage>
</organism>
<dbReference type="InterPro" id="IPR037027">
    <property type="entry name" value="YqgF/RNaseH-like_dom_sf"/>
</dbReference>
<evidence type="ECO:0000256" key="4">
    <source>
        <dbReference type="ARBA" id="ARBA00022801"/>
    </source>
</evidence>
<dbReference type="EMBL" id="CAEZXA010000130">
    <property type="protein sequence ID" value="CAB4682219.1"/>
    <property type="molecule type" value="Genomic_DNA"/>
</dbReference>
<dbReference type="PANTHER" id="PTHR33317">
    <property type="entry name" value="POLYNUCLEOTIDYL TRANSFERASE, RIBONUCLEASE H-LIKE SUPERFAMILY PROTEIN"/>
    <property type="match status" value="1"/>
</dbReference>
<dbReference type="AlphaFoldDB" id="A0A6J6AF48"/>
<evidence type="ECO:0000259" key="5">
    <source>
        <dbReference type="SMART" id="SM00732"/>
    </source>
</evidence>
<dbReference type="HAMAP" id="MF_00651">
    <property type="entry name" value="Nuclease_YqgF"/>
    <property type="match status" value="1"/>
</dbReference>
<dbReference type="Gene3D" id="3.30.420.140">
    <property type="entry name" value="YqgF/RNase H-like domain"/>
    <property type="match status" value="1"/>
</dbReference>
<proteinExistence type="inferred from homology"/>
<evidence type="ECO:0000256" key="2">
    <source>
        <dbReference type="ARBA" id="ARBA00022517"/>
    </source>
</evidence>
<feature type="domain" description="YqgF/RNase H-like" evidence="5">
    <location>
        <begin position="1"/>
        <end position="102"/>
    </location>
</feature>
<protein>
    <submittedName>
        <fullName evidence="6">Unannotated protein</fullName>
    </submittedName>
</protein>
<dbReference type="GO" id="GO:0000967">
    <property type="term" value="P:rRNA 5'-end processing"/>
    <property type="evidence" value="ECO:0007669"/>
    <property type="project" value="TreeGrafter"/>
</dbReference>
<dbReference type="Pfam" id="PF03652">
    <property type="entry name" value="RuvX"/>
    <property type="match status" value="1"/>
</dbReference>
<dbReference type="SMART" id="SM00732">
    <property type="entry name" value="YqgFc"/>
    <property type="match status" value="1"/>
</dbReference>
<keyword evidence="3" id="KW-0540">Nuclease</keyword>
<evidence type="ECO:0000256" key="1">
    <source>
        <dbReference type="ARBA" id="ARBA00022490"/>
    </source>
</evidence>
<evidence type="ECO:0000313" key="8">
    <source>
        <dbReference type="EMBL" id="CAB4766249.1"/>
    </source>
</evidence>
<dbReference type="InterPro" id="IPR006641">
    <property type="entry name" value="YqgF/RNaseH-like_dom"/>
</dbReference>
<evidence type="ECO:0000313" key="9">
    <source>
        <dbReference type="EMBL" id="CAB5044140.1"/>
    </source>
</evidence>
<dbReference type="EMBL" id="CAETWZ010000006">
    <property type="protein sequence ID" value="CAB4367351.1"/>
    <property type="molecule type" value="Genomic_DNA"/>
</dbReference>
<dbReference type="NCBIfam" id="TIGR00250">
    <property type="entry name" value="RNAse_H_YqgF"/>
    <property type="match status" value="1"/>
</dbReference>
<dbReference type="GO" id="GO:0004518">
    <property type="term" value="F:nuclease activity"/>
    <property type="evidence" value="ECO:0007669"/>
    <property type="project" value="UniProtKB-KW"/>
</dbReference>
<gene>
    <name evidence="7" type="ORF">UFOPK2334_01247</name>
    <name evidence="8" type="ORF">UFOPK2870_01045</name>
    <name evidence="6" type="ORF">UFOPK4179_00132</name>
    <name evidence="9" type="ORF">UFOPK4293_00079</name>
</gene>
<sequence>MRVLGIDLGSKRIGIATSDRSGTIATPYTVLLRCGSMGGDHRNIAKMVVEEEAEAVIVGLPLNMDGSEGKAAQAARVEAARMATVVGVPVHVHDERLTTVEADRVLMEQKMNAQARRRVVDKVAAAVMLQSWLDARAHQGDL</sequence>
<dbReference type="GO" id="GO:0016787">
    <property type="term" value="F:hydrolase activity"/>
    <property type="evidence" value="ECO:0007669"/>
    <property type="project" value="UniProtKB-KW"/>
</dbReference>
<dbReference type="GO" id="GO:0005829">
    <property type="term" value="C:cytosol"/>
    <property type="evidence" value="ECO:0007669"/>
    <property type="project" value="TreeGrafter"/>
</dbReference>
<dbReference type="EMBL" id="CAFBQH010000002">
    <property type="protein sequence ID" value="CAB5044140.1"/>
    <property type="molecule type" value="Genomic_DNA"/>
</dbReference>
<dbReference type="InterPro" id="IPR005227">
    <property type="entry name" value="YqgF"/>
</dbReference>
<dbReference type="SUPFAM" id="SSF53098">
    <property type="entry name" value="Ribonuclease H-like"/>
    <property type="match status" value="1"/>
</dbReference>
<name>A0A6J6AF48_9ZZZZ</name>
<dbReference type="PANTHER" id="PTHR33317:SF4">
    <property type="entry name" value="POLYNUCLEOTIDYL TRANSFERASE, RIBONUCLEASE H-LIKE SUPERFAMILY PROTEIN"/>
    <property type="match status" value="1"/>
</dbReference>
<keyword evidence="2" id="KW-0690">Ribosome biogenesis</keyword>
<reference evidence="6" key="1">
    <citation type="submission" date="2020-05" db="EMBL/GenBank/DDBJ databases">
        <authorList>
            <person name="Chiriac C."/>
            <person name="Salcher M."/>
            <person name="Ghai R."/>
            <person name="Kavagutti S V."/>
        </authorList>
    </citation>
    <scope>NUCLEOTIDE SEQUENCE</scope>
</reference>
<evidence type="ECO:0000313" key="6">
    <source>
        <dbReference type="EMBL" id="CAB4367351.1"/>
    </source>
</evidence>
<evidence type="ECO:0000256" key="3">
    <source>
        <dbReference type="ARBA" id="ARBA00022722"/>
    </source>
</evidence>
<keyword evidence="1" id="KW-0963">Cytoplasm</keyword>
<dbReference type="EMBL" id="CAEZZL010000092">
    <property type="protein sequence ID" value="CAB4766249.1"/>
    <property type="molecule type" value="Genomic_DNA"/>
</dbReference>
<accession>A0A6J6AF48</accession>
<dbReference type="InterPro" id="IPR012337">
    <property type="entry name" value="RNaseH-like_sf"/>
</dbReference>
<keyword evidence="4" id="KW-0378">Hydrolase</keyword>
<dbReference type="CDD" id="cd16964">
    <property type="entry name" value="YqgF"/>
    <property type="match status" value="1"/>
</dbReference>